<dbReference type="Gene3D" id="2.30.110.10">
    <property type="entry name" value="Electron Transport, Fmn-binding Protein, Chain A"/>
    <property type="match status" value="1"/>
</dbReference>
<evidence type="ECO:0000256" key="2">
    <source>
        <dbReference type="ARBA" id="ARBA00022630"/>
    </source>
</evidence>
<dbReference type="InterPro" id="IPR052174">
    <property type="entry name" value="Flavoredoxin"/>
</dbReference>
<dbReference type="GO" id="GO:0010181">
    <property type="term" value="F:FMN binding"/>
    <property type="evidence" value="ECO:0007669"/>
    <property type="project" value="InterPro"/>
</dbReference>
<dbReference type="AlphaFoldDB" id="A0A9P4I8V4"/>
<evidence type="ECO:0000313" key="7">
    <source>
        <dbReference type="Proteomes" id="UP000799772"/>
    </source>
</evidence>
<comment type="cofactor">
    <cofactor evidence="1">
        <name>FMN</name>
        <dbReference type="ChEBI" id="CHEBI:58210"/>
    </cofactor>
</comment>
<gene>
    <name evidence="6" type="ORF">NA57DRAFT_77414</name>
</gene>
<evidence type="ECO:0000259" key="5">
    <source>
        <dbReference type="Pfam" id="PF01613"/>
    </source>
</evidence>
<keyword evidence="7" id="KW-1185">Reference proteome</keyword>
<dbReference type="Pfam" id="PF01613">
    <property type="entry name" value="Flavin_Reduct"/>
    <property type="match status" value="1"/>
</dbReference>
<dbReference type="PANTHER" id="PTHR43567">
    <property type="entry name" value="FLAVOREDOXIN-RELATED-RELATED"/>
    <property type="match status" value="1"/>
</dbReference>
<feature type="domain" description="Flavin reductase like" evidence="5">
    <location>
        <begin position="37"/>
        <end position="192"/>
    </location>
</feature>
<dbReference type="OrthoDB" id="10250990at2759"/>
<dbReference type="InterPro" id="IPR012349">
    <property type="entry name" value="Split_barrel_FMN-bd"/>
</dbReference>
<dbReference type="Proteomes" id="UP000799772">
    <property type="component" value="Unassembled WGS sequence"/>
</dbReference>
<feature type="region of interest" description="Disordered" evidence="4">
    <location>
        <begin position="250"/>
        <end position="274"/>
    </location>
</feature>
<feature type="region of interest" description="Disordered" evidence="4">
    <location>
        <begin position="1"/>
        <end position="22"/>
    </location>
</feature>
<sequence length="274" mass="30084">MDHGPSASMKFPGYDTPDQTFSPTHSPINPAILYWGTPVAIYSTLNEDGSTNLAPGSSVWFLGHSAMVGFDGESKTPSNLRREKQMVINLPDATPAMVEAVNGLSGTTGTEVPSASKVDRGYVYVKDKWAASGLTPQNSTYIKPARVRECPVQMECELTVIHDTMSDVPDRAGLVIAVELRVLRVHVRNELRMKGHANRIDPDKWSPLIMNFQEFYGLDNRKVGPSKVGRIAEEKYRALTQSDAVKLNGDDGTFIDGVEEDGQGTKLRRSSTQE</sequence>
<name>A0A9P4I8V4_9PEZI</name>
<comment type="caution">
    <text evidence="6">The sequence shown here is derived from an EMBL/GenBank/DDBJ whole genome shotgun (WGS) entry which is preliminary data.</text>
</comment>
<evidence type="ECO:0000256" key="1">
    <source>
        <dbReference type="ARBA" id="ARBA00001917"/>
    </source>
</evidence>
<protein>
    <recommendedName>
        <fullName evidence="5">Flavin reductase like domain-containing protein</fullName>
    </recommendedName>
</protein>
<organism evidence="6 7">
    <name type="scientific">Rhizodiscina lignyota</name>
    <dbReference type="NCBI Taxonomy" id="1504668"/>
    <lineage>
        <taxon>Eukaryota</taxon>
        <taxon>Fungi</taxon>
        <taxon>Dikarya</taxon>
        <taxon>Ascomycota</taxon>
        <taxon>Pezizomycotina</taxon>
        <taxon>Dothideomycetes</taxon>
        <taxon>Pleosporomycetidae</taxon>
        <taxon>Aulographales</taxon>
        <taxon>Rhizodiscinaceae</taxon>
        <taxon>Rhizodiscina</taxon>
    </lineage>
</organism>
<reference evidence="6" key="1">
    <citation type="journal article" date="2020" name="Stud. Mycol.">
        <title>101 Dothideomycetes genomes: a test case for predicting lifestyles and emergence of pathogens.</title>
        <authorList>
            <person name="Haridas S."/>
            <person name="Albert R."/>
            <person name="Binder M."/>
            <person name="Bloem J."/>
            <person name="Labutti K."/>
            <person name="Salamov A."/>
            <person name="Andreopoulos B."/>
            <person name="Baker S."/>
            <person name="Barry K."/>
            <person name="Bills G."/>
            <person name="Bluhm B."/>
            <person name="Cannon C."/>
            <person name="Castanera R."/>
            <person name="Culley D."/>
            <person name="Daum C."/>
            <person name="Ezra D."/>
            <person name="Gonzalez J."/>
            <person name="Henrissat B."/>
            <person name="Kuo A."/>
            <person name="Liang C."/>
            <person name="Lipzen A."/>
            <person name="Lutzoni F."/>
            <person name="Magnuson J."/>
            <person name="Mondo S."/>
            <person name="Nolan M."/>
            <person name="Ohm R."/>
            <person name="Pangilinan J."/>
            <person name="Park H.-J."/>
            <person name="Ramirez L."/>
            <person name="Alfaro M."/>
            <person name="Sun H."/>
            <person name="Tritt A."/>
            <person name="Yoshinaga Y."/>
            <person name="Zwiers L.-H."/>
            <person name="Turgeon B."/>
            <person name="Goodwin S."/>
            <person name="Spatafora J."/>
            <person name="Crous P."/>
            <person name="Grigoriev I."/>
        </authorList>
    </citation>
    <scope>NUCLEOTIDE SEQUENCE</scope>
    <source>
        <strain evidence="6">CBS 133067</strain>
    </source>
</reference>
<dbReference type="SUPFAM" id="SSF50475">
    <property type="entry name" value="FMN-binding split barrel"/>
    <property type="match status" value="1"/>
</dbReference>
<proteinExistence type="inferred from homology"/>
<comment type="similarity">
    <text evidence="3">Belongs to the flavoredoxin family.</text>
</comment>
<dbReference type="PANTHER" id="PTHR43567:SF1">
    <property type="entry name" value="FLAVOREDOXIN"/>
    <property type="match status" value="1"/>
</dbReference>
<accession>A0A9P4I8V4</accession>
<evidence type="ECO:0000256" key="4">
    <source>
        <dbReference type="SAM" id="MobiDB-lite"/>
    </source>
</evidence>
<evidence type="ECO:0000313" key="6">
    <source>
        <dbReference type="EMBL" id="KAF2097160.1"/>
    </source>
</evidence>
<keyword evidence="2" id="KW-0285">Flavoprotein</keyword>
<dbReference type="EMBL" id="ML978128">
    <property type="protein sequence ID" value="KAF2097160.1"/>
    <property type="molecule type" value="Genomic_DNA"/>
</dbReference>
<evidence type="ECO:0000256" key="3">
    <source>
        <dbReference type="ARBA" id="ARBA00038054"/>
    </source>
</evidence>
<dbReference type="InterPro" id="IPR002563">
    <property type="entry name" value="Flavin_Rdtase-like_dom"/>
</dbReference>